<organism evidence="2 3">
    <name type="scientific">Nocardiopsis composta</name>
    <dbReference type="NCBI Taxonomy" id="157465"/>
    <lineage>
        <taxon>Bacteria</taxon>
        <taxon>Bacillati</taxon>
        <taxon>Actinomycetota</taxon>
        <taxon>Actinomycetes</taxon>
        <taxon>Streptosporangiales</taxon>
        <taxon>Nocardiopsidaceae</taxon>
        <taxon>Nocardiopsis</taxon>
    </lineage>
</organism>
<feature type="compositionally biased region" description="Basic residues" evidence="1">
    <location>
        <begin position="189"/>
        <end position="199"/>
    </location>
</feature>
<feature type="region of interest" description="Disordered" evidence="1">
    <location>
        <begin position="1"/>
        <end position="310"/>
    </location>
</feature>
<protein>
    <submittedName>
        <fullName evidence="2">Uncharacterized protein</fullName>
    </submittedName>
</protein>
<accession>A0A7W8QNS5</accession>
<comment type="caution">
    <text evidence="2">The sequence shown here is derived from an EMBL/GenBank/DDBJ whole genome shotgun (WGS) entry which is preliminary data.</text>
</comment>
<evidence type="ECO:0000256" key="1">
    <source>
        <dbReference type="SAM" id="MobiDB-lite"/>
    </source>
</evidence>
<dbReference type="Proteomes" id="UP000572635">
    <property type="component" value="Unassembled WGS sequence"/>
</dbReference>
<evidence type="ECO:0000313" key="3">
    <source>
        <dbReference type="Proteomes" id="UP000572635"/>
    </source>
</evidence>
<dbReference type="AlphaFoldDB" id="A0A7W8QNS5"/>
<proteinExistence type="predicted"/>
<reference evidence="2 3" key="1">
    <citation type="submission" date="2020-08" db="EMBL/GenBank/DDBJ databases">
        <title>Sequencing the genomes of 1000 actinobacteria strains.</title>
        <authorList>
            <person name="Klenk H.-P."/>
        </authorList>
    </citation>
    <scope>NUCLEOTIDE SEQUENCE [LARGE SCALE GENOMIC DNA]</scope>
    <source>
        <strain evidence="2 3">DSM 44551</strain>
    </source>
</reference>
<gene>
    <name evidence="2" type="ORF">HDA36_003936</name>
</gene>
<evidence type="ECO:0000313" key="2">
    <source>
        <dbReference type="EMBL" id="MBB5433852.1"/>
    </source>
</evidence>
<keyword evidence="3" id="KW-1185">Reference proteome</keyword>
<name>A0A7W8QNS5_9ACTN</name>
<dbReference type="EMBL" id="JACHDB010000001">
    <property type="protein sequence ID" value="MBB5433852.1"/>
    <property type="molecule type" value="Genomic_DNA"/>
</dbReference>
<feature type="compositionally biased region" description="Low complexity" evidence="1">
    <location>
        <begin position="142"/>
        <end position="162"/>
    </location>
</feature>
<sequence>MVPSPPPRRAGGTPRPALFDLHPSGRLRRRDSPTLWTTCGRSPWTTRGRTPRRRSGRGAPGGAGGFAAASIPSPPAGTPPRGLCCGRPAGASQGRPGGDGPPVRRRRTAHRSAPGRAGRCGGPPSGGPPTGPFHAIGRAAWSSLRTASPRSARRPNAPSAARCRFTCPPAALRPPPATPVETARTLPPRLRHPPARGRGRGPETAAHRASTAAADVPPCFCDPAGPRRRGSGESTGSLPRQHFPEGAGPSARFREELAAAAAEPGSRPRKTPGRKAPAGCPPETSADGRPECPTAGRAEQRPEARRRRDR</sequence>